<dbReference type="GO" id="GO:0055085">
    <property type="term" value="P:transmembrane transport"/>
    <property type="evidence" value="ECO:0007669"/>
    <property type="project" value="InterPro"/>
</dbReference>
<dbReference type="SUPFAM" id="SSF161098">
    <property type="entry name" value="MetI-like"/>
    <property type="match status" value="1"/>
</dbReference>
<feature type="transmembrane region" description="Helical" evidence="7">
    <location>
        <begin position="113"/>
        <end position="134"/>
    </location>
</feature>
<evidence type="ECO:0000256" key="7">
    <source>
        <dbReference type="SAM" id="Phobius"/>
    </source>
</evidence>
<comment type="subcellular location">
    <subcellularLocation>
        <location evidence="1">Cell membrane</location>
        <topology evidence="1">Multi-pass membrane protein</topology>
    </subcellularLocation>
</comment>
<organism evidence="9">
    <name type="scientific">Caldilineaceae bacterium SB0675_bin_29</name>
    <dbReference type="NCBI Taxonomy" id="2605266"/>
    <lineage>
        <taxon>Bacteria</taxon>
        <taxon>Bacillati</taxon>
        <taxon>Chloroflexota</taxon>
        <taxon>Caldilineae</taxon>
        <taxon>Caldilineales</taxon>
        <taxon>Caldilineaceae</taxon>
    </lineage>
</organism>
<evidence type="ECO:0000256" key="5">
    <source>
        <dbReference type="ARBA" id="ARBA00022989"/>
    </source>
</evidence>
<name>A0A6B1FY90_9CHLR</name>
<evidence type="ECO:0000256" key="6">
    <source>
        <dbReference type="ARBA" id="ARBA00023136"/>
    </source>
</evidence>
<feature type="transmembrane region" description="Helical" evidence="7">
    <location>
        <begin position="81"/>
        <end position="101"/>
    </location>
</feature>
<dbReference type="InterPro" id="IPR035906">
    <property type="entry name" value="MetI-like_sf"/>
</dbReference>
<dbReference type="EMBL" id="VYDA01000164">
    <property type="protein sequence ID" value="MYH61007.1"/>
    <property type="molecule type" value="Genomic_DNA"/>
</dbReference>
<accession>A0A6B1FY90</accession>
<evidence type="ECO:0000256" key="2">
    <source>
        <dbReference type="ARBA" id="ARBA00022448"/>
    </source>
</evidence>
<dbReference type="PROSITE" id="PS50928">
    <property type="entry name" value="ABC_TM1"/>
    <property type="match status" value="1"/>
</dbReference>
<proteinExistence type="predicted"/>
<feature type="transmembrane region" description="Helical" evidence="7">
    <location>
        <begin position="140"/>
        <end position="159"/>
    </location>
</feature>
<dbReference type="PANTHER" id="PTHR43744">
    <property type="entry name" value="ABC TRANSPORTER PERMEASE PROTEIN MG189-RELATED-RELATED"/>
    <property type="match status" value="1"/>
</dbReference>
<evidence type="ECO:0000313" key="9">
    <source>
        <dbReference type="EMBL" id="MYH61007.1"/>
    </source>
</evidence>
<evidence type="ECO:0000256" key="4">
    <source>
        <dbReference type="ARBA" id="ARBA00022692"/>
    </source>
</evidence>
<protein>
    <submittedName>
        <fullName evidence="9">Carbohydrate ABC transporter permease</fullName>
    </submittedName>
</protein>
<evidence type="ECO:0000256" key="3">
    <source>
        <dbReference type="ARBA" id="ARBA00022475"/>
    </source>
</evidence>
<dbReference type="Gene3D" id="1.10.3720.10">
    <property type="entry name" value="MetI-like"/>
    <property type="match status" value="1"/>
</dbReference>
<evidence type="ECO:0000259" key="8">
    <source>
        <dbReference type="PROSITE" id="PS50928"/>
    </source>
</evidence>
<feature type="domain" description="ABC transmembrane type-1" evidence="8">
    <location>
        <begin position="77"/>
        <end position="165"/>
    </location>
</feature>
<dbReference type="AlphaFoldDB" id="A0A6B1FY90"/>
<keyword evidence="4 7" id="KW-0812">Transmembrane</keyword>
<reference evidence="9" key="1">
    <citation type="submission" date="2019-09" db="EMBL/GenBank/DDBJ databases">
        <title>Characterisation of the sponge microbiome using genome-centric metagenomics.</title>
        <authorList>
            <person name="Engelberts J.P."/>
            <person name="Robbins S.J."/>
            <person name="De Goeij J.M."/>
            <person name="Aranda M."/>
            <person name="Bell S.C."/>
            <person name="Webster N.S."/>
        </authorList>
    </citation>
    <scope>NUCLEOTIDE SEQUENCE</scope>
    <source>
        <strain evidence="9">SB0675_bin_29</strain>
    </source>
</reference>
<dbReference type="InterPro" id="IPR000515">
    <property type="entry name" value="MetI-like"/>
</dbReference>
<feature type="non-terminal residue" evidence="9">
    <location>
        <position position="165"/>
    </location>
</feature>
<feature type="transmembrane region" description="Helical" evidence="7">
    <location>
        <begin position="12"/>
        <end position="37"/>
    </location>
</feature>
<gene>
    <name evidence="9" type="ORF">F4148_04360</name>
</gene>
<keyword evidence="6 7" id="KW-0472">Membrane</keyword>
<keyword evidence="5 7" id="KW-1133">Transmembrane helix</keyword>
<dbReference type="GO" id="GO:0005886">
    <property type="term" value="C:plasma membrane"/>
    <property type="evidence" value="ECO:0007669"/>
    <property type="project" value="UniProtKB-SubCell"/>
</dbReference>
<dbReference type="PANTHER" id="PTHR43744:SF12">
    <property type="entry name" value="ABC TRANSPORTER PERMEASE PROTEIN MG189-RELATED"/>
    <property type="match status" value="1"/>
</dbReference>
<comment type="caution">
    <text evidence="9">The sequence shown here is derived from an EMBL/GenBank/DDBJ whole genome shotgun (WGS) entry which is preliminary data.</text>
</comment>
<keyword evidence="3" id="KW-1003">Cell membrane</keyword>
<sequence length="165" mass="18833">MLSVNSRTAKELIFAGFWYVVLSLFALVLALPLVWLLSTSLKTGGQTFLMPPKWIPDPFVWTNYPEAFRAVAFHEYFWNTIRIVIFATIGAMLTASLAAFAFARLRFPYRETLFILVLSTIMLPSIVTLIPTFIVFRTRGWIDTFLPLIVPLWVGGGACKSFRFR</sequence>
<evidence type="ECO:0000256" key="1">
    <source>
        <dbReference type="ARBA" id="ARBA00004651"/>
    </source>
</evidence>
<keyword evidence="2" id="KW-0813">Transport</keyword>